<dbReference type="GO" id="GO:0005576">
    <property type="term" value="C:extracellular region"/>
    <property type="evidence" value="ECO:0007669"/>
    <property type="project" value="UniProtKB-ARBA"/>
</dbReference>
<evidence type="ECO:0000256" key="1">
    <source>
        <dbReference type="ARBA" id="ARBA00022859"/>
    </source>
</evidence>
<dbReference type="InterPro" id="IPR050199">
    <property type="entry name" value="IgHV"/>
</dbReference>
<dbReference type="Gene3D" id="2.60.40.10">
    <property type="entry name" value="Immunoglobulins"/>
    <property type="match status" value="1"/>
</dbReference>
<feature type="domain" description="Ig-like" evidence="4">
    <location>
        <begin position="1"/>
        <end position="83"/>
    </location>
</feature>
<keyword evidence="3" id="KW-1280">Immunoglobulin</keyword>
<evidence type="ECO:0000313" key="5">
    <source>
        <dbReference type="EMBL" id="NXY89866.1"/>
    </source>
</evidence>
<dbReference type="GO" id="GO:0019814">
    <property type="term" value="C:immunoglobulin complex"/>
    <property type="evidence" value="ECO:0007669"/>
    <property type="project" value="UniProtKB-KW"/>
</dbReference>
<accession>A0A7L4NIY6</accession>
<reference evidence="5 6" key="1">
    <citation type="submission" date="2020-02" db="EMBL/GenBank/DDBJ databases">
        <title>Bird 10,000 Genomes (B10K) Project - Family phase.</title>
        <authorList>
            <person name="Zhang G."/>
        </authorList>
    </citation>
    <scope>NUCLEOTIDE SEQUENCE [LARGE SCALE GENOMIC DNA]</scope>
    <source>
        <strain evidence="5">B10K-DU-013-51</strain>
        <tissue evidence="5">Mixed tissue sample</tissue>
    </source>
</reference>
<dbReference type="PANTHER" id="PTHR23266">
    <property type="entry name" value="IMMUNOGLOBULIN HEAVY CHAIN"/>
    <property type="match status" value="1"/>
</dbReference>
<keyword evidence="2" id="KW-1064">Adaptive immunity</keyword>
<gene>
    <name evidence="5" type="primary">Ighv320</name>
    <name evidence="5" type="ORF">CEYCYA_R11826</name>
</gene>
<protein>
    <submittedName>
        <fullName evidence="5">HV320 protein</fullName>
    </submittedName>
</protein>
<evidence type="ECO:0000256" key="2">
    <source>
        <dbReference type="ARBA" id="ARBA00023130"/>
    </source>
</evidence>
<dbReference type="InterPro" id="IPR013783">
    <property type="entry name" value="Ig-like_fold"/>
</dbReference>
<dbReference type="InterPro" id="IPR007110">
    <property type="entry name" value="Ig-like_dom"/>
</dbReference>
<dbReference type="EMBL" id="VYZU01077496">
    <property type="protein sequence ID" value="NXY89866.1"/>
    <property type="molecule type" value="Genomic_DNA"/>
</dbReference>
<name>A0A7L4NIY6_9AVES</name>
<dbReference type="InterPro" id="IPR036179">
    <property type="entry name" value="Ig-like_dom_sf"/>
</dbReference>
<comment type="caution">
    <text evidence="5">The sequence shown here is derived from an EMBL/GenBank/DDBJ whole genome shotgun (WGS) entry which is preliminary data.</text>
</comment>
<keyword evidence="1" id="KW-0391">Immunity</keyword>
<proteinExistence type="predicted"/>
<dbReference type="SUPFAM" id="SSF48726">
    <property type="entry name" value="Immunoglobulin"/>
    <property type="match status" value="1"/>
</dbReference>
<dbReference type="SMART" id="SM00406">
    <property type="entry name" value="IGv"/>
    <property type="match status" value="1"/>
</dbReference>
<dbReference type="Pfam" id="PF07686">
    <property type="entry name" value="V-set"/>
    <property type="match status" value="1"/>
</dbReference>
<feature type="non-terminal residue" evidence="5">
    <location>
        <position position="83"/>
    </location>
</feature>
<dbReference type="AlphaFoldDB" id="A0A7L4NIY6"/>
<dbReference type="GO" id="GO:0002250">
    <property type="term" value="P:adaptive immune response"/>
    <property type="evidence" value="ECO:0007669"/>
    <property type="project" value="UniProtKB-KW"/>
</dbReference>
<evidence type="ECO:0000313" key="6">
    <source>
        <dbReference type="Proteomes" id="UP000586704"/>
    </source>
</evidence>
<dbReference type="Proteomes" id="UP000586704">
    <property type="component" value="Unassembled WGS sequence"/>
</dbReference>
<organism evidence="5 6">
    <name type="scientific">Ceyx cyanopectus</name>
    <name type="common">Indigo-banded kingfisher</name>
    <dbReference type="NCBI Taxonomy" id="390723"/>
    <lineage>
        <taxon>Eukaryota</taxon>
        <taxon>Metazoa</taxon>
        <taxon>Chordata</taxon>
        <taxon>Craniata</taxon>
        <taxon>Vertebrata</taxon>
        <taxon>Euteleostomi</taxon>
        <taxon>Archelosauria</taxon>
        <taxon>Archosauria</taxon>
        <taxon>Dinosauria</taxon>
        <taxon>Saurischia</taxon>
        <taxon>Theropoda</taxon>
        <taxon>Coelurosauria</taxon>
        <taxon>Aves</taxon>
        <taxon>Neognathae</taxon>
        <taxon>Neoaves</taxon>
        <taxon>Telluraves</taxon>
        <taxon>Coraciimorphae</taxon>
        <taxon>Coraciiformes</taxon>
        <taxon>Alcedinidae</taxon>
        <taxon>Ceyx</taxon>
    </lineage>
</organism>
<evidence type="ECO:0000259" key="4">
    <source>
        <dbReference type="PROSITE" id="PS50835"/>
    </source>
</evidence>
<dbReference type="PROSITE" id="PS50835">
    <property type="entry name" value="IG_LIKE"/>
    <property type="match status" value="1"/>
</dbReference>
<feature type="non-terminal residue" evidence="5">
    <location>
        <position position="1"/>
    </location>
</feature>
<sequence length="83" mass="9049">SLSFLCMASGFNFGDFAMNWVRQEPGKGIKWITGINYNGGGATSYTPSVKGRCSISRDNTQSTVTLQLSSLRDQDSATYYCCS</sequence>
<evidence type="ECO:0000256" key="3">
    <source>
        <dbReference type="ARBA" id="ARBA00043265"/>
    </source>
</evidence>
<dbReference type="InterPro" id="IPR013106">
    <property type="entry name" value="Ig_V-set"/>
</dbReference>
<dbReference type="OrthoDB" id="8865476at2759"/>
<keyword evidence="6" id="KW-1185">Reference proteome</keyword>